<dbReference type="EMBL" id="KN834773">
    <property type="protein sequence ID" value="KIK60851.1"/>
    <property type="molecule type" value="Genomic_DNA"/>
</dbReference>
<reference evidence="1 2" key="1">
    <citation type="submission" date="2014-04" db="EMBL/GenBank/DDBJ databases">
        <title>Evolutionary Origins and Diversification of the Mycorrhizal Mutualists.</title>
        <authorList>
            <consortium name="DOE Joint Genome Institute"/>
            <consortium name="Mycorrhizal Genomics Consortium"/>
            <person name="Kohler A."/>
            <person name="Kuo A."/>
            <person name="Nagy L.G."/>
            <person name="Floudas D."/>
            <person name="Copeland A."/>
            <person name="Barry K.W."/>
            <person name="Cichocki N."/>
            <person name="Veneault-Fourrey C."/>
            <person name="LaButti K."/>
            <person name="Lindquist E.A."/>
            <person name="Lipzen A."/>
            <person name="Lundell T."/>
            <person name="Morin E."/>
            <person name="Murat C."/>
            <person name="Riley R."/>
            <person name="Ohm R."/>
            <person name="Sun H."/>
            <person name="Tunlid A."/>
            <person name="Henrissat B."/>
            <person name="Grigoriev I.V."/>
            <person name="Hibbett D.S."/>
            <person name="Martin F."/>
        </authorList>
    </citation>
    <scope>NUCLEOTIDE SEQUENCE [LARGE SCALE GENOMIC DNA]</scope>
    <source>
        <strain evidence="1 2">FD-317 M1</strain>
    </source>
</reference>
<evidence type="ECO:0000313" key="2">
    <source>
        <dbReference type="Proteomes" id="UP000053593"/>
    </source>
</evidence>
<dbReference type="Proteomes" id="UP000053593">
    <property type="component" value="Unassembled WGS sequence"/>
</dbReference>
<gene>
    <name evidence="1" type="ORF">GYMLUDRAFT_596930</name>
</gene>
<dbReference type="AlphaFoldDB" id="A0A0D0BYH2"/>
<proteinExistence type="predicted"/>
<dbReference type="OrthoDB" id="3026831at2759"/>
<name>A0A0D0BYH2_9AGAR</name>
<organism evidence="1 2">
    <name type="scientific">Collybiopsis luxurians FD-317 M1</name>
    <dbReference type="NCBI Taxonomy" id="944289"/>
    <lineage>
        <taxon>Eukaryota</taxon>
        <taxon>Fungi</taxon>
        <taxon>Dikarya</taxon>
        <taxon>Basidiomycota</taxon>
        <taxon>Agaricomycotina</taxon>
        <taxon>Agaricomycetes</taxon>
        <taxon>Agaricomycetidae</taxon>
        <taxon>Agaricales</taxon>
        <taxon>Marasmiineae</taxon>
        <taxon>Omphalotaceae</taxon>
        <taxon>Collybiopsis</taxon>
        <taxon>Collybiopsis luxurians</taxon>
    </lineage>
</organism>
<accession>A0A0D0BYH2</accession>
<keyword evidence="2" id="KW-1185">Reference proteome</keyword>
<sequence length="484" mass="54080">MGFTFFKKRNYRKNAHSTREKMVGSFSRVCRELSPGTGARVEPNTATRSSLFGGSRNVTIYGGNFKAAGGQGEEEFAPSRADPNLSNIPKIPRHLVRSQHSLGRRQGKWRFSIGELKDEKMGEGKVIIQTFEGRQARKLWQSTIDYARRLLDPNFLNIVGTSSEDDRVPYILFDAAHQNSTCHLIACGLRQGEREITMFGTRIVYGIASGLYTLSQTGPRFSLANFGSENFDLFSDDVGNTVLAFTPHGEQCEQRCKVIDLTIHPPWVEGDAVPFEVKKDGIGVFNSLITKVFNDANHIIYREKLDRNDDDDLQFDSSYLNASTKQQRTDPSAERTSARDAIFGPDQIKDIACRREVSWTSLGLNMPLFNISETYEDVLRSISHLDRVPERSSLDLPRRTGQRKSAAAHTCQGYRREEITFTPDAVRNAILIFKQPSLNEVCQLCGEVISALVTSEDAVVSGGLADRKEFLRSLSSGAPSFNAE</sequence>
<dbReference type="HOGENOM" id="CLU_035255_1_0_1"/>
<protein>
    <submittedName>
        <fullName evidence="1">Uncharacterized protein</fullName>
    </submittedName>
</protein>
<evidence type="ECO:0000313" key="1">
    <source>
        <dbReference type="EMBL" id="KIK60851.1"/>
    </source>
</evidence>